<dbReference type="OrthoDB" id="9760040at2"/>
<dbReference type="KEGG" id="blau:DQQ01_14500"/>
<dbReference type="PANTHER" id="PTHR33361">
    <property type="entry name" value="GLR0591 PROTEIN"/>
    <property type="match status" value="1"/>
</dbReference>
<organism evidence="2 3">
    <name type="scientific">Blautia argi</name>
    <dbReference type="NCBI Taxonomy" id="1912897"/>
    <lineage>
        <taxon>Bacteria</taxon>
        <taxon>Bacillati</taxon>
        <taxon>Bacillota</taxon>
        <taxon>Clostridia</taxon>
        <taxon>Lachnospirales</taxon>
        <taxon>Lachnospiraceae</taxon>
        <taxon>Blautia</taxon>
    </lineage>
</organism>
<evidence type="ECO:0000313" key="3">
    <source>
        <dbReference type="Proteomes" id="UP000250003"/>
    </source>
</evidence>
<dbReference type="RefSeq" id="WP_111920574.1">
    <property type="nucleotide sequence ID" value="NZ_CP030280.1"/>
</dbReference>
<dbReference type="EMBL" id="CP030280">
    <property type="protein sequence ID" value="AWY99129.1"/>
    <property type="molecule type" value="Genomic_DNA"/>
</dbReference>
<keyword evidence="1" id="KW-1133">Transmembrane helix</keyword>
<keyword evidence="1" id="KW-0472">Membrane</keyword>
<accession>A0A2Z4UDY5</accession>
<dbReference type="Proteomes" id="UP000250003">
    <property type="component" value="Chromosome"/>
</dbReference>
<reference evidence="3" key="1">
    <citation type="submission" date="2018-06" db="EMBL/GenBank/DDBJ databases">
        <title>Description of Blautia argi sp. nov., a new anaerobic isolated from dog feces.</title>
        <authorList>
            <person name="Chang Y.-H."/>
            <person name="Paek J."/>
            <person name="Shin Y."/>
        </authorList>
    </citation>
    <scope>NUCLEOTIDE SEQUENCE [LARGE SCALE GENOMIC DNA]</scope>
    <source>
        <strain evidence="3">KCTC 15426</strain>
    </source>
</reference>
<protein>
    <submittedName>
        <fullName evidence="2">DUF885 domain-containing protein</fullName>
    </submittedName>
</protein>
<feature type="transmembrane region" description="Helical" evidence="1">
    <location>
        <begin position="12"/>
        <end position="29"/>
    </location>
</feature>
<keyword evidence="3" id="KW-1185">Reference proteome</keyword>
<dbReference type="AlphaFoldDB" id="A0A2Z4UDY5"/>
<dbReference type="Pfam" id="PF05960">
    <property type="entry name" value="DUF885"/>
    <property type="match status" value="1"/>
</dbReference>
<name>A0A2Z4UDY5_9FIRM</name>
<gene>
    <name evidence="2" type="ORF">DQQ01_14500</name>
</gene>
<evidence type="ECO:0000256" key="1">
    <source>
        <dbReference type="SAM" id="Phobius"/>
    </source>
</evidence>
<dbReference type="PANTHER" id="PTHR33361:SF2">
    <property type="entry name" value="DUF885 DOMAIN-CONTAINING PROTEIN"/>
    <property type="match status" value="1"/>
</dbReference>
<proteinExistence type="predicted"/>
<keyword evidence="1" id="KW-0812">Transmembrane</keyword>
<dbReference type="InterPro" id="IPR010281">
    <property type="entry name" value="DUF885"/>
</dbReference>
<evidence type="ECO:0000313" key="2">
    <source>
        <dbReference type="EMBL" id="AWY99129.1"/>
    </source>
</evidence>
<sequence length="591" mass="68606">MKKFFPRLSRKILLLISLLFLGFFSLFFLKDRLFPSWDTRFERFTNALFREELSANTLNLHYTLAYPEKYHIKDYDISFGNMNPSKLQENFTSIKTLKKELEEYPISKLSPENQILYDILRLHLSTELSCKDCYMLQEPLGPNLGVQAQLPVLLAEYTFRTPTDVKDYLSLLSSLPDYFSEILSFEKEKSNQGLFMSNTSADRVIQQCREFCKNQNSHYLSKTFQERITELQNKKLITQKQADSYIKTQKKILKKCIFPAYQTLAEELEKLKGTGKNENGLAFLPNGKNYYLYLVKSSTGDYRSIKEIQQTLYRQLFSDFEEIQKLVQKDPDIFIKASQLPQTSSYSPEQMLDYLNRVMTDDFPSLTVEDYEVKYVPESMESFSSPAFYLTPPVDTLTPNTIYINQSSTVSSTELFTTLAHEGFPGHLYQTVSFGKQDCPPARHLLGCSGYTEGWATYVEDMSYRYACDFLKTDPEVMEFLRLNRSITLCLYSILDTGIHYTGWNFATVQKLLEGFGITDASVCQEIFQYIVENPANYLKYYLGFLNFQALKNSVQEIQSNAFHLKAFHQNLLEIGPAPFPVVKKYLLMKY</sequence>